<sequence length="76" mass="7442">MGQAGLGTRLCPTQSHQGQSDQPSALLSQASMEGSGETICAGQIGGIGDGKSGIVGGVGGCIMKPEFASEMSEVGT</sequence>
<feature type="region of interest" description="Disordered" evidence="1">
    <location>
        <begin position="1"/>
        <end position="31"/>
    </location>
</feature>
<accession>A0A3L8RCL1</accession>
<proteinExistence type="predicted"/>
<protein>
    <submittedName>
        <fullName evidence="2">Uncharacterized protein</fullName>
    </submittedName>
</protein>
<evidence type="ECO:0000313" key="2">
    <source>
        <dbReference type="EMBL" id="RLV76693.1"/>
    </source>
</evidence>
<evidence type="ECO:0000256" key="1">
    <source>
        <dbReference type="SAM" id="MobiDB-lite"/>
    </source>
</evidence>
<keyword evidence="3" id="KW-1185">Reference proteome</keyword>
<dbReference type="EMBL" id="QUSF01000430">
    <property type="protein sequence ID" value="RLV76693.1"/>
    <property type="molecule type" value="Genomic_DNA"/>
</dbReference>
<dbReference type="AlphaFoldDB" id="A0A3L8RCL1"/>
<gene>
    <name evidence="2" type="ORF">DV515_00016715</name>
</gene>
<reference evidence="2 3" key="1">
    <citation type="journal article" date="2018" name="Proc. R. Soc. B">
        <title>A non-coding region near Follistatin controls head colour polymorphism in the Gouldian finch.</title>
        <authorList>
            <person name="Toomey M.B."/>
            <person name="Marques C.I."/>
            <person name="Andrade P."/>
            <person name="Araujo P.M."/>
            <person name="Sabatino S."/>
            <person name="Gazda M.A."/>
            <person name="Afonso S."/>
            <person name="Lopes R.J."/>
            <person name="Corbo J.C."/>
            <person name="Carneiro M."/>
        </authorList>
    </citation>
    <scope>NUCLEOTIDE SEQUENCE [LARGE SCALE GENOMIC DNA]</scope>
    <source>
        <strain evidence="2">Red01</strain>
        <tissue evidence="2">Muscle</tissue>
    </source>
</reference>
<name>A0A3L8RCL1_CHLGU</name>
<comment type="caution">
    <text evidence="2">The sequence shown here is derived from an EMBL/GenBank/DDBJ whole genome shotgun (WGS) entry which is preliminary data.</text>
</comment>
<organism evidence="2 3">
    <name type="scientific">Chloebia gouldiae</name>
    <name type="common">Gouldian finch</name>
    <name type="synonym">Erythrura gouldiae</name>
    <dbReference type="NCBI Taxonomy" id="44316"/>
    <lineage>
        <taxon>Eukaryota</taxon>
        <taxon>Metazoa</taxon>
        <taxon>Chordata</taxon>
        <taxon>Craniata</taxon>
        <taxon>Vertebrata</taxon>
        <taxon>Euteleostomi</taxon>
        <taxon>Archelosauria</taxon>
        <taxon>Archosauria</taxon>
        <taxon>Dinosauria</taxon>
        <taxon>Saurischia</taxon>
        <taxon>Theropoda</taxon>
        <taxon>Coelurosauria</taxon>
        <taxon>Aves</taxon>
        <taxon>Neognathae</taxon>
        <taxon>Neoaves</taxon>
        <taxon>Telluraves</taxon>
        <taxon>Australaves</taxon>
        <taxon>Passeriformes</taxon>
        <taxon>Passeroidea</taxon>
        <taxon>Passeridae</taxon>
        <taxon>Chloebia</taxon>
    </lineage>
</organism>
<dbReference type="Proteomes" id="UP000276834">
    <property type="component" value="Unassembled WGS sequence"/>
</dbReference>
<feature type="compositionally biased region" description="Polar residues" evidence="1">
    <location>
        <begin position="11"/>
        <end position="31"/>
    </location>
</feature>
<evidence type="ECO:0000313" key="3">
    <source>
        <dbReference type="Proteomes" id="UP000276834"/>
    </source>
</evidence>